<dbReference type="InterPro" id="IPR035917">
    <property type="entry name" value="YjbQ-like_sf"/>
</dbReference>
<dbReference type="Gene3D" id="2.60.120.460">
    <property type="entry name" value="YjbQ-like"/>
    <property type="match status" value="1"/>
</dbReference>
<feature type="signal peptide" evidence="2">
    <location>
        <begin position="1"/>
        <end position="21"/>
    </location>
</feature>
<dbReference type="InterPro" id="IPR008701">
    <property type="entry name" value="NPP1"/>
</dbReference>
<evidence type="ECO:0000256" key="2">
    <source>
        <dbReference type="SAM" id="SignalP"/>
    </source>
</evidence>
<dbReference type="InterPro" id="IPR001602">
    <property type="entry name" value="UPF0047_YjbQ-like"/>
</dbReference>
<keyword evidence="4" id="KW-1185">Reference proteome</keyword>
<dbReference type="STRING" id="1448321.A0A317X6N2"/>
<proteinExistence type="inferred from homology"/>
<dbReference type="VEuPathDB" id="FungiDB:BO70DRAFT_282064"/>
<evidence type="ECO:0000313" key="3">
    <source>
        <dbReference type="EMBL" id="PWY92230.1"/>
    </source>
</evidence>
<dbReference type="GeneID" id="37061272"/>
<feature type="chain" id="PRO_5016407491" evidence="2">
    <location>
        <begin position="22"/>
        <end position="435"/>
    </location>
</feature>
<comment type="caution">
    <text evidence="3">The sequence shown here is derived from an EMBL/GenBank/DDBJ whole genome shotgun (WGS) entry which is preliminary data.</text>
</comment>
<dbReference type="EMBL" id="MSFL01000001">
    <property type="protein sequence ID" value="PWY92230.1"/>
    <property type="molecule type" value="Genomic_DNA"/>
</dbReference>
<dbReference type="NCBIfam" id="TIGR00149">
    <property type="entry name" value="TIGR00149_YjbQ"/>
    <property type="match status" value="1"/>
</dbReference>
<comment type="similarity">
    <text evidence="1">Belongs to the UPF0047 family.</text>
</comment>
<dbReference type="Pfam" id="PF05630">
    <property type="entry name" value="NPP1"/>
    <property type="match status" value="1"/>
</dbReference>
<protein>
    <submittedName>
        <fullName evidence="3">UPF0047 domain protein</fullName>
    </submittedName>
</protein>
<dbReference type="Pfam" id="PF01894">
    <property type="entry name" value="YjbQ"/>
    <property type="match status" value="1"/>
</dbReference>
<dbReference type="OrthoDB" id="10255963at2759"/>
<reference evidence="3 4" key="1">
    <citation type="submission" date="2016-12" db="EMBL/GenBank/DDBJ databases">
        <title>The genomes of Aspergillus section Nigri reveals drivers in fungal speciation.</title>
        <authorList>
            <consortium name="DOE Joint Genome Institute"/>
            <person name="Vesth T.C."/>
            <person name="Nybo J."/>
            <person name="Theobald S."/>
            <person name="Brandl J."/>
            <person name="Frisvad J.C."/>
            <person name="Nielsen K.F."/>
            <person name="Lyhne E.K."/>
            <person name="Kogle M.E."/>
            <person name="Kuo A."/>
            <person name="Riley R."/>
            <person name="Clum A."/>
            <person name="Nolan M."/>
            <person name="Lipzen A."/>
            <person name="Salamov A."/>
            <person name="Henrissat B."/>
            <person name="Wiebenga A."/>
            <person name="De Vries R.P."/>
            <person name="Grigoriev I.V."/>
            <person name="Mortensen U.H."/>
            <person name="Andersen M.R."/>
            <person name="Baker S.E."/>
        </authorList>
    </citation>
    <scope>NUCLEOTIDE SEQUENCE [LARGE SCALE GENOMIC DNA]</scope>
    <source>
        <strain evidence="3 4">CBS 117.55</strain>
    </source>
</reference>
<dbReference type="RefSeq" id="XP_025403969.1">
    <property type="nucleotide sequence ID" value="XM_025539035.1"/>
</dbReference>
<dbReference type="PROSITE" id="PS01314">
    <property type="entry name" value="UPF0047"/>
    <property type="match status" value="1"/>
</dbReference>
<accession>A0A317X6N2</accession>
<dbReference type="PANTHER" id="PTHR30615">
    <property type="entry name" value="UNCHARACTERIZED PROTEIN YJBQ-RELATED"/>
    <property type="match status" value="1"/>
</dbReference>
<keyword evidence="2" id="KW-0732">Signal</keyword>
<evidence type="ECO:0000256" key="1">
    <source>
        <dbReference type="ARBA" id="ARBA00005534"/>
    </source>
</evidence>
<gene>
    <name evidence="3" type="ORF">BO70DRAFT_282064</name>
</gene>
<dbReference type="SUPFAM" id="SSF111038">
    <property type="entry name" value="YjbQ-like"/>
    <property type="match status" value="1"/>
</dbReference>
<dbReference type="Proteomes" id="UP000247233">
    <property type="component" value="Unassembled WGS sequence"/>
</dbReference>
<evidence type="ECO:0000313" key="4">
    <source>
        <dbReference type="Proteomes" id="UP000247233"/>
    </source>
</evidence>
<dbReference type="PANTHER" id="PTHR30615:SF8">
    <property type="entry name" value="UPF0047 PROTEIN C4A8.02C"/>
    <property type="match status" value="1"/>
</dbReference>
<organism evidence="3 4">
    <name type="scientific">Aspergillus heteromorphus CBS 117.55</name>
    <dbReference type="NCBI Taxonomy" id="1448321"/>
    <lineage>
        <taxon>Eukaryota</taxon>
        <taxon>Fungi</taxon>
        <taxon>Dikarya</taxon>
        <taxon>Ascomycota</taxon>
        <taxon>Pezizomycotina</taxon>
        <taxon>Eurotiomycetes</taxon>
        <taxon>Eurotiomycetidae</taxon>
        <taxon>Eurotiales</taxon>
        <taxon>Aspergillaceae</taxon>
        <taxon>Aspergillus</taxon>
        <taxon>Aspergillus subgen. Circumdati</taxon>
    </lineage>
</organism>
<sequence>MWPQTRHTVLALLATATSTAAVTTIPDNEMNSLISHGAVSLATRYAPLWFFSQAVNQPPCYPTWAFGGTPNASDIYDARHRTPAAPQCEYPDVGCKCRKPGVERGHPGPAFPIYYTFARCSESEVRVVYNLFYEKDGAEVLDLIDTGHDYDWERVIVIHTRNANRTWAPSRALLSAHSGYHNLPWGSIHNTLTSAQILAGSARLPDGVQNNDHPKVYVSWSKHAHFDTRNTVWVDPLSQSLDTAFRGQDWWHFVEERYYIRADNSTAAGKALGSANWGSATSNPPFVQMGKMSWTQKTFTLPARSRGSYLITDQVISELPELRNYKVGILNLFVQHTSCALSLNENWDDDVRADMSDALDRIAPYDKKGNLYRHSAEGEDDMPAHIKSALIGASVSIPISNGRLATGTWQGIWYLEFRAAKHSRKVVATIQGEKA</sequence>
<dbReference type="AlphaFoldDB" id="A0A317X6N2"/>
<name>A0A317X6N2_9EURO</name>